<organism evidence="1 2">
    <name type="scientific">Aristaeella lactis</name>
    <dbReference type="NCBI Taxonomy" id="3046383"/>
    <lineage>
        <taxon>Bacteria</taxon>
        <taxon>Bacillati</taxon>
        <taxon>Bacillota</taxon>
        <taxon>Clostridia</taxon>
        <taxon>Eubacteriales</taxon>
        <taxon>Aristaeellaceae</taxon>
        <taxon>Aristaeella</taxon>
    </lineage>
</organism>
<dbReference type="Proteomes" id="UP000192328">
    <property type="component" value="Unassembled WGS sequence"/>
</dbReference>
<comment type="caution">
    <text evidence="1">The sequence shown here is derived from an EMBL/GenBank/DDBJ whole genome shotgun (WGS) entry which is preliminary data.</text>
</comment>
<keyword evidence="2" id="KW-1185">Reference proteome</keyword>
<proteinExistence type="predicted"/>
<name>A0AC61PHS0_9FIRM</name>
<accession>A0AC61PHS0</accession>
<dbReference type="EMBL" id="FWXZ01000001">
    <property type="protein sequence ID" value="SMC36593.1"/>
    <property type="molecule type" value="Genomic_DNA"/>
</dbReference>
<protein>
    <submittedName>
        <fullName evidence="1">Uncharacterized protein</fullName>
    </submittedName>
</protein>
<reference evidence="1" key="1">
    <citation type="submission" date="2017-04" db="EMBL/GenBank/DDBJ databases">
        <authorList>
            <person name="Varghese N."/>
            <person name="Submissions S."/>
        </authorList>
    </citation>
    <scope>NUCLEOTIDE SEQUENCE</scope>
    <source>
        <strain evidence="1">WTE2008</strain>
    </source>
</reference>
<sequence>MVEEILVGDVITTRKTHPCGSAEWTVIRTGADIKIRCKGCGRIVMLDRESFLRRRKAVISRGESPAQESCQ</sequence>
<evidence type="ECO:0000313" key="2">
    <source>
        <dbReference type="Proteomes" id="UP000192328"/>
    </source>
</evidence>
<gene>
    <name evidence="1" type="ORF">SAMN06297397_0311</name>
</gene>
<evidence type="ECO:0000313" key="1">
    <source>
        <dbReference type="EMBL" id="SMC36593.1"/>
    </source>
</evidence>